<evidence type="ECO:0000256" key="2">
    <source>
        <dbReference type="ARBA" id="ARBA00022723"/>
    </source>
</evidence>
<reference evidence="6 7" key="1">
    <citation type="submission" date="2016-11" db="EMBL/GenBank/DDBJ databases">
        <authorList>
            <person name="Jaros S."/>
            <person name="Januszkiewicz K."/>
            <person name="Wedrychowicz H."/>
        </authorList>
    </citation>
    <scope>NUCLEOTIDE SEQUENCE [LARGE SCALE GENOMIC DNA]</scope>
    <source>
        <strain evidence="6 7">DSM 17137</strain>
    </source>
</reference>
<feature type="binding site" evidence="5">
    <location>
        <position position="228"/>
    </location>
    <ligand>
        <name>Mg(2+)</name>
        <dbReference type="ChEBI" id="CHEBI:18420"/>
        <label>1</label>
        <note>catalytic</note>
    </ligand>
</feature>
<dbReference type="GO" id="GO:0007165">
    <property type="term" value="P:signal transduction"/>
    <property type="evidence" value="ECO:0007669"/>
    <property type="project" value="TreeGrafter"/>
</dbReference>
<dbReference type="OrthoDB" id="9785695at2"/>
<evidence type="ECO:0000256" key="3">
    <source>
        <dbReference type="ARBA" id="ARBA00022801"/>
    </source>
</evidence>
<sequence>MTVQFPIETAALPASLDLARVEATLLQAAAAAAAMTLPLFRTTLAVDNKYTIGFDPVTEADRGAETAIRAVIAEHFPDHAIIGEEWGSSGDSPFTWIIDPVDGTRAFISGAPVWGTLIGFAYEGVAIAGLMSQPFIGETFLAVPGRSTYRRDGGAAQANCTSGLVDLAAARVFTTTPALFRAPELAPKWQAIEAATRLQRFGMDCYGYALLAAGHADLVIEPALNTYDIAALVPIIREAGGAIACWDGTDPTPGGNVIAAATPALLEKALILVNAS</sequence>
<keyword evidence="3" id="KW-0378">Hydrolase</keyword>
<dbReference type="GO" id="GO:0008934">
    <property type="term" value="F:inositol monophosphate 1-phosphatase activity"/>
    <property type="evidence" value="ECO:0007669"/>
    <property type="project" value="TreeGrafter"/>
</dbReference>
<dbReference type="Pfam" id="PF00459">
    <property type="entry name" value="Inositol_P"/>
    <property type="match status" value="1"/>
</dbReference>
<gene>
    <name evidence="6" type="ORF">SAMN02745223_00351</name>
</gene>
<feature type="binding site" evidence="5">
    <location>
        <position position="102"/>
    </location>
    <ligand>
        <name>Mg(2+)</name>
        <dbReference type="ChEBI" id="CHEBI:18420"/>
        <label>1</label>
        <note>catalytic</note>
    </ligand>
</feature>
<dbReference type="RefSeq" id="WP_082093644.1">
    <property type="nucleotide sequence ID" value="NZ_FQVC01000001.1"/>
</dbReference>
<feature type="binding site" evidence="5">
    <location>
        <position position="84"/>
    </location>
    <ligand>
        <name>Mg(2+)</name>
        <dbReference type="ChEBI" id="CHEBI:18420"/>
        <label>1</label>
        <note>catalytic</note>
    </ligand>
</feature>
<dbReference type="PANTHER" id="PTHR20854">
    <property type="entry name" value="INOSITOL MONOPHOSPHATASE"/>
    <property type="match status" value="1"/>
</dbReference>
<evidence type="ECO:0000256" key="5">
    <source>
        <dbReference type="PIRSR" id="PIRSR600760-2"/>
    </source>
</evidence>
<comment type="cofactor">
    <cofactor evidence="5">
        <name>Mg(2+)</name>
        <dbReference type="ChEBI" id="CHEBI:18420"/>
    </cofactor>
</comment>
<keyword evidence="2 5" id="KW-0479">Metal-binding</keyword>
<dbReference type="CDD" id="cd01641">
    <property type="entry name" value="Bacterial_IMPase_like_1"/>
    <property type="match status" value="1"/>
</dbReference>
<dbReference type="PRINTS" id="PR00377">
    <property type="entry name" value="IMPHPHTASES"/>
</dbReference>
<comment type="similarity">
    <text evidence="1">Belongs to the inositol monophosphatase superfamily.</text>
</comment>
<dbReference type="GO" id="GO:0046872">
    <property type="term" value="F:metal ion binding"/>
    <property type="evidence" value="ECO:0007669"/>
    <property type="project" value="UniProtKB-KW"/>
</dbReference>
<keyword evidence="4 5" id="KW-0460">Magnesium</keyword>
<dbReference type="AlphaFoldDB" id="A0A1M4TDX0"/>
<dbReference type="Gene3D" id="3.40.190.80">
    <property type="match status" value="1"/>
</dbReference>
<dbReference type="InterPro" id="IPR000760">
    <property type="entry name" value="Inositol_monophosphatase-like"/>
</dbReference>
<dbReference type="PROSITE" id="PS00629">
    <property type="entry name" value="IMP_1"/>
    <property type="match status" value="1"/>
</dbReference>
<evidence type="ECO:0000256" key="1">
    <source>
        <dbReference type="ARBA" id="ARBA00009759"/>
    </source>
</evidence>
<dbReference type="SUPFAM" id="SSF56655">
    <property type="entry name" value="Carbohydrate phosphatase"/>
    <property type="match status" value="1"/>
</dbReference>
<evidence type="ECO:0000313" key="7">
    <source>
        <dbReference type="Proteomes" id="UP000184533"/>
    </source>
</evidence>
<dbReference type="GO" id="GO:0006020">
    <property type="term" value="P:inositol metabolic process"/>
    <property type="evidence" value="ECO:0007669"/>
    <property type="project" value="TreeGrafter"/>
</dbReference>
<dbReference type="Gene3D" id="3.30.540.10">
    <property type="entry name" value="Fructose-1,6-Bisphosphatase, subunit A, domain 1"/>
    <property type="match status" value="1"/>
</dbReference>
<organism evidence="6 7">
    <name type="scientific">Devosia limi DSM 17137</name>
    <dbReference type="NCBI Taxonomy" id="1121477"/>
    <lineage>
        <taxon>Bacteria</taxon>
        <taxon>Pseudomonadati</taxon>
        <taxon>Pseudomonadota</taxon>
        <taxon>Alphaproteobacteria</taxon>
        <taxon>Hyphomicrobiales</taxon>
        <taxon>Devosiaceae</taxon>
        <taxon>Devosia</taxon>
    </lineage>
</organism>
<dbReference type="EMBL" id="FQVC01000001">
    <property type="protein sequence ID" value="SHE42749.1"/>
    <property type="molecule type" value="Genomic_DNA"/>
</dbReference>
<dbReference type="Proteomes" id="UP000184533">
    <property type="component" value="Unassembled WGS sequence"/>
</dbReference>
<evidence type="ECO:0000256" key="4">
    <source>
        <dbReference type="ARBA" id="ARBA00022842"/>
    </source>
</evidence>
<protein>
    <submittedName>
        <fullName evidence="6">Histidinol-phosphatase, inositol monophosphatase family</fullName>
    </submittedName>
</protein>
<evidence type="ECO:0000313" key="6">
    <source>
        <dbReference type="EMBL" id="SHE42749.1"/>
    </source>
</evidence>
<dbReference type="FunFam" id="3.30.540.10:FF:000030">
    <property type="entry name" value="Inositol monophosphatase"/>
    <property type="match status" value="1"/>
</dbReference>
<proteinExistence type="inferred from homology"/>
<name>A0A1M4TDX0_9HYPH</name>
<dbReference type="InterPro" id="IPR020583">
    <property type="entry name" value="Inositol_monoP_metal-BS"/>
</dbReference>
<accession>A0A1M4TDX0</accession>
<dbReference type="PANTHER" id="PTHR20854:SF4">
    <property type="entry name" value="INOSITOL-1-MONOPHOSPHATASE-RELATED"/>
    <property type="match status" value="1"/>
</dbReference>
<feature type="binding site" evidence="5">
    <location>
        <position position="99"/>
    </location>
    <ligand>
        <name>Mg(2+)</name>
        <dbReference type="ChEBI" id="CHEBI:18420"/>
        <label>1</label>
        <note>catalytic</note>
    </ligand>
</feature>